<dbReference type="Proteomes" id="UP000064893">
    <property type="component" value="Chromosome"/>
</dbReference>
<keyword evidence="5 8" id="KW-0067">ATP-binding</keyword>
<reference evidence="10 11" key="1">
    <citation type="submission" date="2015-11" db="EMBL/GenBank/DDBJ databases">
        <title>Description and complete genome sequence of a novel strain predominating in hypersaline microbial mats and representing a new family of the Bacteriodetes phylum.</title>
        <authorList>
            <person name="Spring S."/>
            <person name="Bunk B."/>
            <person name="Sproer C."/>
            <person name="Klenk H.-P."/>
        </authorList>
    </citation>
    <scope>NUCLEOTIDE SEQUENCE [LARGE SCALE GENOMIC DNA]</scope>
    <source>
        <strain evidence="10 11">L21-Spi-D4</strain>
    </source>
</reference>
<dbReference type="InterPro" id="IPR027417">
    <property type="entry name" value="P-loop_NTPase"/>
</dbReference>
<keyword evidence="4 8" id="KW-0418">Kinase</keyword>
<comment type="catalytic activity">
    <reaction evidence="6 8">
        <text>dCMP + ATP = dCDP + ADP</text>
        <dbReference type="Rhea" id="RHEA:25094"/>
        <dbReference type="ChEBI" id="CHEBI:30616"/>
        <dbReference type="ChEBI" id="CHEBI:57566"/>
        <dbReference type="ChEBI" id="CHEBI:58593"/>
        <dbReference type="ChEBI" id="CHEBI:456216"/>
        <dbReference type="EC" id="2.7.4.25"/>
    </reaction>
</comment>
<proteinExistence type="inferred from homology"/>
<dbReference type="HAMAP" id="MF_00238">
    <property type="entry name" value="Cytidyl_kinase_type1"/>
    <property type="match status" value="1"/>
</dbReference>
<dbReference type="OrthoDB" id="9807434at2"/>
<keyword evidence="3 8" id="KW-0547">Nucleotide-binding</keyword>
<organism evidence="10 11">
    <name type="scientific">Salinivirga cyanobacteriivorans</name>
    <dbReference type="NCBI Taxonomy" id="1307839"/>
    <lineage>
        <taxon>Bacteria</taxon>
        <taxon>Pseudomonadati</taxon>
        <taxon>Bacteroidota</taxon>
        <taxon>Bacteroidia</taxon>
        <taxon>Bacteroidales</taxon>
        <taxon>Salinivirgaceae</taxon>
        <taxon>Salinivirga</taxon>
    </lineage>
</organism>
<dbReference type="Gene3D" id="3.40.50.300">
    <property type="entry name" value="P-loop containing nucleotide triphosphate hydrolases"/>
    <property type="match status" value="1"/>
</dbReference>
<evidence type="ECO:0000313" key="11">
    <source>
        <dbReference type="Proteomes" id="UP000064893"/>
    </source>
</evidence>
<dbReference type="SUPFAM" id="SSF52540">
    <property type="entry name" value="P-loop containing nucleoside triphosphate hydrolases"/>
    <property type="match status" value="1"/>
</dbReference>
<dbReference type="PANTHER" id="PTHR21299">
    <property type="entry name" value="CYTIDYLATE KINASE/PANTOATE-BETA-ALANINE LIGASE"/>
    <property type="match status" value="1"/>
</dbReference>
<accession>A0A0S2HZ72</accession>
<feature type="domain" description="Cytidylate kinase" evidence="9">
    <location>
        <begin position="7"/>
        <end position="221"/>
    </location>
</feature>
<gene>
    <name evidence="8 10" type="primary">cmk</name>
    <name evidence="10" type="ORF">L21SP5_01690</name>
</gene>
<evidence type="ECO:0000256" key="4">
    <source>
        <dbReference type="ARBA" id="ARBA00022777"/>
    </source>
</evidence>
<keyword evidence="2 8" id="KW-0808">Transferase</keyword>
<evidence type="ECO:0000256" key="1">
    <source>
        <dbReference type="ARBA" id="ARBA00009427"/>
    </source>
</evidence>
<evidence type="ECO:0000313" key="10">
    <source>
        <dbReference type="EMBL" id="ALO15332.1"/>
    </source>
</evidence>
<evidence type="ECO:0000256" key="5">
    <source>
        <dbReference type="ARBA" id="ARBA00022840"/>
    </source>
</evidence>
<dbReference type="GO" id="GO:0006220">
    <property type="term" value="P:pyrimidine nucleotide metabolic process"/>
    <property type="evidence" value="ECO:0007669"/>
    <property type="project" value="UniProtKB-UniRule"/>
</dbReference>
<dbReference type="Pfam" id="PF02224">
    <property type="entry name" value="Cytidylate_kin"/>
    <property type="match status" value="1"/>
</dbReference>
<dbReference type="PATRIC" id="fig|1307839.3.peg.1791"/>
<sequence>MSAYYRIAVDGFSSCGKSTLARQIAEVLGAVYIDSGAMYRAATLLAIQNNCIRDWHLDTGCFMPVIQRATIEFRTTDNHLLLNEKDVEKEIRSPEVADHVSEVASHGFIREIMVQMQRSYSEKSPVVMDGRDIGTHVFPDAEVKIFLTAEPRIRAERRYQELQEQSVNISFDEVFENVKKRDEKDQNRSVAPLRKADDAIEINNSYLSRSEQLEQALEIVHKKIGDVL</sequence>
<dbReference type="RefSeq" id="WP_057954861.1">
    <property type="nucleotide sequence ID" value="NZ_CP013118.1"/>
</dbReference>
<dbReference type="AlphaFoldDB" id="A0A0S2HZ72"/>
<dbReference type="GO" id="GO:0036431">
    <property type="term" value="F:dCMP kinase activity"/>
    <property type="evidence" value="ECO:0007669"/>
    <property type="project" value="InterPro"/>
</dbReference>
<evidence type="ECO:0000256" key="3">
    <source>
        <dbReference type="ARBA" id="ARBA00022741"/>
    </source>
</evidence>
<dbReference type="InterPro" id="IPR003136">
    <property type="entry name" value="Cytidylate_kin"/>
</dbReference>
<keyword evidence="11" id="KW-1185">Reference proteome</keyword>
<dbReference type="STRING" id="1307839.L21SP5_01690"/>
<protein>
    <recommendedName>
        <fullName evidence="8">Cytidylate kinase</fullName>
        <shortName evidence="8">CK</shortName>
        <ecNumber evidence="8">2.7.4.25</ecNumber>
    </recommendedName>
    <alternativeName>
        <fullName evidence="8">Cytidine monophosphate kinase</fullName>
        <shortName evidence="8">CMP kinase</shortName>
    </alternativeName>
</protein>
<dbReference type="CDD" id="cd02020">
    <property type="entry name" value="CMPK"/>
    <property type="match status" value="1"/>
</dbReference>
<comment type="similarity">
    <text evidence="1 8">Belongs to the cytidylate kinase family. Type 1 subfamily.</text>
</comment>
<evidence type="ECO:0000256" key="6">
    <source>
        <dbReference type="ARBA" id="ARBA00047615"/>
    </source>
</evidence>
<evidence type="ECO:0000256" key="2">
    <source>
        <dbReference type="ARBA" id="ARBA00022679"/>
    </source>
</evidence>
<dbReference type="PANTHER" id="PTHR21299:SF2">
    <property type="entry name" value="CYTIDYLATE KINASE"/>
    <property type="match status" value="1"/>
</dbReference>
<comment type="catalytic activity">
    <reaction evidence="7 8">
        <text>CMP + ATP = CDP + ADP</text>
        <dbReference type="Rhea" id="RHEA:11600"/>
        <dbReference type="ChEBI" id="CHEBI:30616"/>
        <dbReference type="ChEBI" id="CHEBI:58069"/>
        <dbReference type="ChEBI" id="CHEBI:60377"/>
        <dbReference type="ChEBI" id="CHEBI:456216"/>
        <dbReference type="EC" id="2.7.4.25"/>
    </reaction>
</comment>
<dbReference type="GO" id="GO:0005829">
    <property type="term" value="C:cytosol"/>
    <property type="evidence" value="ECO:0007669"/>
    <property type="project" value="TreeGrafter"/>
</dbReference>
<dbReference type="EMBL" id="CP013118">
    <property type="protein sequence ID" value="ALO15332.1"/>
    <property type="molecule type" value="Genomic_DNA"/>
</dbReference>
<keyword evidence="8" id="KW-0963">Cytoplasm</keyword>
<dbReference type="EC" id="2.7.4.25" evidence="8"/>
<evidence type="ECO:0000259" key="9">
    <source>
        <dbReference type="Pfam" id="PF02224"/>
    </source>
</evidence>
<dbReference type="GO" id="GO:0015949">
    <property type="term" value="P:nucleobase-containing small molecule interconversion"/>
    <property type="evidence" value="ECO:0007669"/>
    <property type="project" value="TreeGrafter"/>
</dbReference>
<dbReference type="NCBIfam" id="TIGR00017">
    <property type="entry name" value="cmk"/>
    <property type="match status" value="1"/>
</dbReference>
<dbReference type="InterPro" id="IPR011994">
    <property type="entry name" value="Cytidylate_kinase_dom"/>
</dbReference>
<evidence type="ECO:0000256" key="7">
    <source>
        <dbReference type="ARBA" id="ARBA00048478"/>
    </source>
</evidence>
<feature type="binding site" evidence="8">
    <location>
        <begin position="11"/>
        <end position="19"/>
    </location>
    <ligand>
        <name>ATP</name>
        <dbReference type="ChEBI" id="CHEBI:30616"/>
    </ligand>
</feature>
<name>A0A0S2HZ72_9BACT</name>
<dbReference type="GO" id="GO:0036430">
    <property type="term" value="F:CMP kinase activity"/>
    <property type="evidence" value="ECO:0007669"/>
    <property type="project" value="RHEA"/>
</dbReference>
<dbReference type="KEGG" id="blq:L21SP5_01690"/>
<comment type="subcellular location">
    <subcellularLocation>
        <location evidence="8">Cytoplasm</location>
    </subcellularLocation>
</comment>
<dbReference type="GO" id="GO:0005524">
    <property type="term" value="F:ATP binding"/>
    <property type="evidence" value="ECO:0007669"/>
    <property type="project" value="UniProtKB-UniRule"/>
</dbReference>
<evidence type="ECO:0000256" key="8">
    <source>
        <dbReference type="HAMAP-Rule" id="MF_00238"/>
    </source>
</evidence>